<dbReference type="InterPro" id="IPR009057">
    <property type="entry name" value="Homeodomain-like_sf"/>
</dbReference>
<evidence type="ECO:0000256" key="1">
    <source>
        <dbReference type="ARBA" id="ARBA00023015"/>
    </source>
</evidence>
<keyword evidence="7" id="KW-1185">Reference proteome</keyword>
<protein>
    <recommendedName>
        <fullName evidence="5">HTH tetR-type domain-containing protein</fullName>
    </recommendedName>
</protein>
<accession>A0A1C1A6L4</accession>
<dbReference type="Gene3D" id="1.10.357.10">
    <property type="entry name" value="Tetracycline Repressor, domain 2"/>
    <property type="match status" value="1"/>
</dbReference>
<dbReference type="STRING" id="512399.A8709_01805"/>
<keyword evidence="1" id="KW-0805">Transcription regulation</keyword>
<dbReference type="InterPro" id="IPR050109">
    <property type="entry name" value="HTH-type_TetR-like_transc_reg"/>
</dbReference>
<dbReference type="PRINTS" id="PR00455">
    <property type="entry name" value="HTHTETR"/>
</dbReference>
<dbReference type="EMBL" id="LYPC01000011">
    <property type="protein sequence ID" value="OCT16201.1"/>
    <property type="molecule type" value="Genomic_DNA"/>
</dbReference>
<organism evidence="6 7">
    <name type="scientific">Paenibacillus pectinilyticus</name>
    <dbReference type="NCBI Taxonomy" id="512399"/>
    <lineage>
        <taxon>Bacteria</taxon>
        <taxon>Bacillati</taxon>
        <taxon>Bacillota</taxon>
        <taxon>Bacilli</taxon>
        <taxon>Bacillales</taxon>
        <taxon>Paenibacillaceae</taxon>
        <taxon>Paenibacillus</taxon>
    </lineage>
</organism>
<evidence type="ECO:0000259" key="5">
    <source>
        <dbReference type="PROSITE" id="PS50977"/>
    </source>
</evidence>
<feature type="DNA-binding region" description="H-T-H motif" evidence="4">
    <location>
        <begin position="34"/>
        <end position="53"/>
    </location>
</feature>
<dbReference type="PANTHER" id="PTHR30055">
    <property type="entry name" value="HTH-TYPE TRANSCRIPTIONAL REGULATOR RUTR"/>
    <property type="match status" value="1"/>
</dbReference>
<dbReference type="PANTHER" id="PTHR30055:SF234">
    <property type="entry name" value="HTH-TYPE TRANSCRIPTIONAL REGULATOR BETI"/>
    <property type="match status" value="1"/>
</dbReference>
<gene>
    <name evidence="6" type="ORF">A8709_01805</name>
</gene>
<dbReference type="GO" id="GO:0003700">
    <property type="term" value="F:DNA-binding transcription factor activity"/>
    <property type="evidence" value="ECO:0007669"/>
    <property type="project" value="TreeGrafter"/>
</dbReference>
<dbReference type="Pfam" id="PF00440">
    <property type="entry name" value="TetR_N"/>
    <property type="match status" value="1"/>
</dbReference>
<feature type="domain" description="HTH tetR-type" evidence="5">
    <location>
        <begin position="11"/>
        <end position="71"/>
    </location>
</feature>
<name>A0A1C1A6L4_9BACL</name>
<sequence>MSIRHERKDAMENRQRILQTANQLFDEYGVQSVSMHQIAKMAGIGQATLYRRYAHKGDLCYDVLQHYGTKFINEVTSYLESYRTSPPLERICWILDHWIDAIEEKAELIVGMASKMDLTCEDDRGNFFLSPMYRFIRDNMSALILEVVGTSQDKRSASDFDAHTLICSLSPIGYFYIKNEKAYTKVDMKEHYHRICSQLFQKNT</sequence>
<evidence type="ECO:0000313" key="6">
    <source>
        <dbReference type="EMBL" id="OCT16201.1"/>
    </source>
</evidence>
<dbReference type="RefSeq" id="WP_065850976.1">
    <property type="nucleotide sequence ID" value="NZ_LYPC01000011.1"/>
</dbReference>
<keyword evidence="3" id="KW-0804">Transcription</keyword>
<proteinExistence type="predicted"/>
<dbReference type="GO" id="GO:0000976">
    <property type="term" value="F:transcription cis-regulatory region binding"/>
    <property type="evidence" value="ECO:0007669"/>
    <property type="project" value="TreeGrafter"/>
</dbReference>
<reference evidence="7" key="1">
    <citation type="submission" date="2016-05" db="EMBL/GenBank/DDBJ databases">
        <title>Paenibacillus oryzae. sp. nov., isolated from the rice root.</title>
        <authorList>
            <person name="Zhang J."/>
            <person name="Zhang X."/>
        </authorList>
    </citation>
    <scope>NUCLEOTIDE SEQUENCE [LARGE SCALE GENOMIC DNA]</scope>
    <source>
        <strain evidence="7">KCTC13222</strain>
    </source>
</reference>
<evidence type="ECO:0000256" key="2">
    <source>
        <dbReference type="ARBA" id="ARBA00023125"/>
    </source>
</evidence>
<dbReference type="InterPro" id="IPR001647">
    <property type="entry name" value="HTH_TetR"/>
</dbReference>
<keyword evidence="2 4" id="KW-0238">DNA-binding</keyword>
<dbReference type="AlphaFoldDB" id="A0A1C1A6L4"/>
<dbReference type="Proteomes" id="UP000093309">
    <property type="component" value="Unassembled WGS sequence"/>
</dbReference>
<dbReference type="PROSITE" id="PS50977">
    <property type="entry name" value="HTH_TETR_2"/>
    <property type="match status" value="1"/>
</dbReference>
<evidence type="ECO:0000256" key="4">
    <source>
        <dbReference type="PROSITE-ProRule" id="PRU00335"/>
    </source>
</evidence>
<evidence type="ECO:0000313" key="7">
    <source>
        <dbReference type="Proteomes" id="UP000093309"/>
    </source>
</evidence>
<evidence type="ECO:0000256" key="3">
    <source>
        <dbReference type="ARBA" id="ARBA00023163"/>
    </source>
</evidence>
<dbReference type="SUPFAM" id="SSF46689">
    <property type="entry name" value="Homeodomain-like"/>
    <property type="match status" value="1"/>
</dbReference>
<comment type="caution">
    <text evidence="6">The sequence shown here is derived from an EMBL/GenBank/DDBJ whole genome shotgun (WGS) entry which is preliminary data.</text>
</comment>